<name>A0A699ZI19_HAELA</name>
<evidence type="ECO:0000313" key="1">
    <source>
        <dbReference type="EMBL" id="GFH19129.1"/>
    </source>
</evidence>
<feature type="non-terminal residue" evidence="1">
    <location>
        <position position="61"/>
    </location>
</feature>
<accession>A0A699ZI19</accession>
<keyword evidence="2" id="KW-1185">Reference proteome</keyword>
<evidence type="ECO:0000313" key="2">
    <source>
        <dbReference type="Proteomes" id="UP000485058"/>
    </source>
</evidence>
<dbReference type="EMBL" id="BLLF01001411">
    <property type="protein sequence ID" value="GFH19129.1"/>
    <property type="molecule type" value="Genomic_DNA"/>
</dbReference>
<feature type="non-terminal residue" evidence="1">
    <location>
        <position position="1"/>
    </location>
</feature>
<organism evidence="1 2">
    <name type="scientific">Haematococcus lacustris</name>
    <name type="common">Green alga</name>
    <name type="synonym">Haematococcus pluvialis</name>
    <dbReference type="NCBI Taxonomy" id="44745"/>
    <lineage>
        <taxon>Eukaryota</taxon>
        <taxon>Viridiplantae</taxon>
        <taxon>Chlorophyta</taxon>
        <taxon>core chlorophytes</taxon>
        <taxon>Chlorophyceae</taxon>
        <taxon>CS clade</taxon>
        <taxon>Chlamydomonadales</taxon>
        <taxon>Haematococcaceae</taxon>
        <taxon>Haematococcus</taxon>
    </lineage>
</organism>
<dbReference type="Proteomes" id="UP000485058">
    <property type="component" value="Unassembled WGS sequence"/>
</dbReference>
<proteinExistence type="predicted"/>
<protein>
    <submittedName>
        <fullName evidence="1">Uncharacterized protein</fullName>
    </submittedName>
</protein>
<reference evidence="1 2" key="1">
    <citation type="submission" date="2020-02" db="EMBL/GenBank/DDBJ databases">
        <title>Draft genome sequence of Haematococcus lacustris strain NIES-144.</title>
        <authorList>
            <person name="Morimoto D."/>
            <person name="Nakagawa S."/>
            <person name="Yoshida T."/>
            <person name="Sawayama S."/>
        </authorList>
    </citation>
    <scope>NUCLEOTIDE SEQUENCE [LARGE SCALE GENOMIC DNA]</scope>
    <source>
        <strain evidence="1 2">NIES-144</strain>
    </source>
</reference>
<dbReference type="AlphaFoldDB" id="A0A699ZI19"/>
<gene>
    <name evidence="1" type="ORF">HaLaN_16030</name>
</gene>
<sequence length="61" mass="6519">MKDSSSGVQVEGELRSQLAAKTQEVQALSMQVEQLLVANDALGAENAARSERIGELEDVMS</sequence>
<comment type="caution">
    <text evidence="1">The sequence shown here is derived from an EMBL/GenBank/DDBJ whole genome shotgun (WGS) entry which is preliminary data.</text>
</comment>